<organism evidence="9 10">
    <name type="scientific">Mortierella isabellina</name>
    <name type="common">Filamentous fungus</name>
    <name type="synonym">Umbelopsis isabellina</name>
    <dbReference type="NCBI Taxonomy" id="91625"/>
    <lineage>
        <taxon>Eukaryota</taxon>
        <taxon>Fungi</taxon>
        <taxon>Fungi incertae sedis</taxon>
        <taxon>Mucoromycota</taxon>
        <taxon>Mucoromycotina</taxon>
        <taxon>Umbelopsidomycetes</taxon>
        <taxon>Umbelopsidales</taxon>
        <taxon>Umbelopsidaceae</taxon>
        <taxon>Umbelopsis</taxon>
    </lineage>
</organism>
<keyword evidence="2" id="KW-0328">Glycosyltransferase</keyword>
<evidence type="ECO:0000313" key="10">
    <source>
        <dbReference type="Proteomes" id="UP000654370"/>
    </source>
</evidence>
<evidence type="ECO:0000256" key="7">
    <source>
        <dbReference type="ARBA" id="ARBA00023180"/>
    </source>
</evidence>
<dbReference type="InterPro" id="IPR007657">
    <property type="entry name" value="Glycosyltransferase_61"/>
</dbReference>
<evidence type="ECO:0000259" key="8">
    <source>
        <dbReference type="Pfam" id="PF04577"/>
    </source>
</evidence>
<dbReference type="EMBL" id="JAEPQZ010000020">
    <property type="protein sequence ID" value="KAG2171631.1"/>
    <property type="molecule type" value="Genomic_DNA"/>
</dbReference>
<evidence type="ECO:0000256" key="3">
    <source>
        <dbReference type="ARBA" id="ARBA00022679"/>
    </source>
</evidence>
<evidence type="ECO:0000256" key="4">
    <source>
        <dbReference type="ARBA" id="ARBA00022692"/>
    </source>
</evidence>
<dbReference type="OrthoDB" id="2330858at2759"/>
<dbReference type="PANTHER" id="PTHR20961:SF38">
    <property type="entry name" value="PROTEIN O-LINKED-MANNOSE BETA-1,4-N-ACETYLGLUCOSAMINYLTRANSFERASE 2"/>
    <property type="match status" value="1"/>
</dbReference>
<comment type="subcellular location">
    <subcellularLocation>
        <location evidence="1">Membrane</location>
        <topology evidence="1">Single-pass membrane protein</topology>
    </subcellularLocation>
</comment>
<reference evidence="9" key="1">
    <citation type="submission" date="2020-12" db="EMBL/GenBank/DDBJ databases">
        <title>Metabolic potential, ecology and presence of endohyphal bacteria is reflected in genomic diversity of Mucoromycotina.</title>
        <authorList>
            <person name="Muszewska A."/>
            <person name="Okrasinska A."/>
            <person name="Steczkiewicz K."/>
            <person name="Drgas O."/>
            <person name="Orlowska M."/>
            <person name="Perlinska-Lenart U."/>
            <person name="Aleksandrzak-Piekarczyk T."/>
            <person name="Szatraj K."/>
            <person name="Zielenkiewicz U."/>
            <person name="Pilsyk S."/>
            <person name="Malc E."/>
            <person name="Mieczkowski P."/>
            <person name="Kruszewska J.S."/>
            <person name="Biernat P."/>
            <person name="Pawlowska J."/>
        </authorList>
    </citation>
    <scope>NUCLEOTIDE SEQUENCE</scope>
    <source>
        <strain evidence="9">WA0000067209</strain>
    </source>
</reference>
<evidence type="ECO:0000256" key="1">
    <source>
        <dbReference type="ARBA" id="ARBA00004167"/>
    </source>
</evidence>
<evidence type="ECO:0000256" key="6">
    <source>
        <dbReference type="ARBA" id="ARBA00023136"/>
    </source>
</evidence>
<evidence type="ECO:0000313" key="9">
    <source>
        <dbReference type="EMBL" id="KAG2171631.1"/>
    </source>
</evidence>
<dbReference type="InterPro" id="IPR049625">
    <property type="entry name" value="Glyco_transf_61_cat"/>
</dbReference>
<evidence type="ECO:0000256" key="2">
    <source>
        <dbReference type="ARBA" id="ARBA00022676"/>
    </source>
</evidence>
<dbReference type="Proteomes" id="UP000654370">
    <property type="component" value="Unassembled WGS sequence"/>
</dbReference>
<dbReference type="AlphaFoldDB" id="A0A8H7PE04"/>
<keyword evidence="6" id="KW-0472">Membrane</keyword>
<keyword evidence="7" id="KW-0325">Glycoprotein</keyword>
<dbReference type="Pfam" id="PF04577">
    <property type="entry name" value="Glyco_transf_61"/>
    <property type="match status" value="1"/>
</dbReference>
<dbReference type="GO" id="GO:0016020">
    <property type="term" value="C:membrane"/>
    <property type="evidence" value="ECO:0007669"/>
    <property type="project" value="UniProtKB-SubCell"/>
</dbReference>
<dbReference type="GO" id="GO:0016757">
    <property type="term" value="F:glycosyltransferase activity"/>
    <property type="evidence" value="ECO:0007669"/>
    <property type="project" value="UniProtKB-KW"/>
</dbReference>
<sequence length="615" mass="70165">MIRARRLTLLWSKRTLAVIIGTCLLLMIISLSLADPVPGYREKVQSLVAMDWNDEQITFSNKIETHYNGKPIDFSPEHRWNDSVNEYVQLTPFDEHSMSRPYSYVWRQQQRAWIKNLTPYCQQRYGFGILENWKSNTLPMCKPTTCPTTDDATVEEQESCEISVAQMAGSITTVNSSKTSDFSMICSTIHLDIPENLCHAKNLILDVEKLPQEIPIRSIDMFLSPGSLGAKCQLEESMYEVSNWGFGAVRWLQSGLSDRVVVEEQAHVNTTCDAWVESDLYLVSRYDLGNVYHIHQDLMQAFIGLAAQDMNVETTEMVFLDSDKGGIAGAKSLWNSLFVGKSNTIQPIRTIREVIHDVQKDAKRPVKNVCFRSTTFGFHAGVTLFSREKAEQTVCQESTMLKSFVDWVLYQLDLPLNYIVPAEPDTNFTLDTFKLVTAPNTDQPTTFLTELTDVAKKPLVVTFLSRNPTSQTWPPNAERMIRNEIPFLNHMQYTLENHFVRKQKSRGLVFRRVNPVDIPTMQEQIALARESDIIIGPHGAGLIYTSYIPPYGGVIELQHPTRRFNYQFSNIAALTGPKIYRQANIRNSIREDDSKRIEAQLLEVVDLVLRRMDGE</sequence>
<accession>A0A8H7PE04</accession>
<keyword evidence="4" id="KW-0812">Transmembrane</keyword>
<name>A0A8H7PE04_MORIS</name>
<keyword evidence="10" id="KW-1185">Reference proteome</keyword>
<protein>
    <recommendedName>
        <fullName evidence="8">Glycosyltransferase 61 catalytic domain-containing protein</fullName>
    </recommendedName>
</protein>
<keyword evidence="3" id="KW-0808">Transferase</keyword>
<feature type="domain" description="Glycosyltransferase 61 catalytic" evidence="8">
    <location>
        <begin position="455"/>
        <end position="553"/>
    </location>
</feature>
<gene>
    <name evidence="9" type="ORF">INT43_008357</name>
</gene>
<evidence type="ECO:0000256" key="5">
    <source>
        <dbReference type="ARBA" id="ARBA00022989"/>
    </source>
</evidence>
<proteinExistence type="predicted"/>
<keyword evidence="5" id="KW-1133">Transmembrane helix</keyword>
<comment type="caution">
    <text evidence="9">The sequence shown here is derived from an EMBL/GenBank/DDBJ whole genome shotgun (WGS) entry which is preliminary data.</text>
</comment>
<dbReference type="PANTHER" id="PTHR20961">
    <property type="entry name" value="GLYCOSYLTRANSFERASE"/>
    <property type="match status" value="1"/>
</dbReference>